<dbReference type="Gene3D" id="1.20.1280.50">
    <property type="match status" value="1"/>
</dbReference>
<evidence type="ECO:0000259" key="1">
    <source>
        <dbReference type="SMART" id="SM00256"/>
    </source>
</evidence>
<proteinExistence type="predicted"/>
<dbReference type="VEuPathDB" id="FungiDB:PHYBLDRAFT_165340"/>
<evidence type="ECO:0000313" key="2">
    <source>
        <dbReference type="EMBL" id="OAD76838.1"/>
    </source>
</evidence>
<name>A0A167NXQ9_PHYB8</name>
<sequence length="612" mass="70203">MTIKVNKQSKTLLPSQLPNELLILLSAKVSPQDRHACMNVCHSWRTAFYHLSFISVQIYTRNRLLDFIKDLLQNKTTKYSFGDCIRELRLYKTGITQDDLKQLEYFCPGLEILDFDPKMWLYFTDHTLIGRNWKSLSRLPVLTSVVSAQILAKTFKSSLAHLEFDGSIIDSLSFIDNIIPLIRSLPLLTHLSLTCSFTQLSLEGYENIHLSLPHLQSLLLNGFLLTLTDQDKVSLAHLDVPVFRRLRKLSLTANLESPAWLSLILKQYPELESFEANLSFEESSFEQEAYFQVNDVFLFAATKWNRLSLFILSGMIQSAWPGRDFLKCLDEAGSRLEIYRVTRYDNESMDEEELANIIRYTHSSLTSLSLSVSSEPWYPLSNTSTITQKLSNMLCLTDLNISSTLIDGFTTCSIDTLLDDCPVLIKLTIAGGFVTACERDLFTEHPLKTLNMIYIYVDPHVFKHISRRCPKLSKLYLSHCIKESGHMPSLSFSIDMPIQEFSSIKIDSLSATGDFSLACHPRSSIFSLVQLKKKKGQSIRWYHETYSANNTHVRRLSLKKLKAVKEYVRSASAMMMPVPYTRWKQFERNLWYGHVDICCRSVKRLIIDGVLV</sequence>
<dbReference type="SMART" id="SM00256">
    <property type="entry name" value="FBOX"/>
    <property type="match status" value="1"/>
</dbReference>
<dbReference type="RefSeq" id="XP_018294878.1">
    <property type="nucleotide sequence ID" value="XM_018435206.1"/>
</dbReference>
<organism evidence="2 3">
    <name type="scientific">Phycomyces blakesleeanus (strain ATCC 8743b / DSM 1359 / FGSC 10004 / NBRC 33097 / NRRL 1555)</name>
    <dbReference type="NCBI Taxonomy" id="763407"/>
    <lineage>
        <taxon>Eukaryota</taxon>
        <taxon>Fungi</taxon>
        <taxon>Fungi incertae sedis</taxon>
        <taxon>Mucoromycota</taxon>
        <taxon>Mucoromycotina</taxon>
        <taxon>Mucoromycetes</taxon>
        <taxon>Mucorales</taxon>
        <taxon>Phycomycetaceae</taxon>
        <taxon>Phycomyces</taxon>
    </lineage>
</organism>
<accession>A0A167NXQ9</accession>
<protein>
    <recommendedName>
        <fullName evidence="1">F-box domain-containing protein</fullName>
    </recommendedName>
</protein>
<dbReference type="InterPro" id="IPR032675">
    <property type="entry name" value="LRR_dom_sf"/>
</dbReference>
<evidence type="ECO:0000313" key="3">
    <source>
        <dbReference type="Proteomes" id="UP000077315"/>
    </source>
</evidence>
<dbReference type="InterPro" id="IPR001810">
    <property type="entry name" value="F-box_dom"/>
</dbReference>
<feature type="domain" description="F-box" evidence="1">
    <location>
        <begin position="17"/>
        <end position="57"/>
    </location>
</feature>
<dbReference type="AlphaFoldDB" id="A0A167NXQ9"/>
<reference evidence="3" key="1">
    <citation type="submission" date="2015-06" db="EMBL/GenBank/DDBJ databases">
        <title>Expansion of signal transduction pathways in fungi by whole-genome duplication.</title>
        <authorList>
            <consortium name="DOE Joint Genome Institute"/>
            <person name="Corrochano L.M."/>
            <person name="Kuo A."/>
            <person name="Marcet-Houben M."/>
            <person name="Polaino S."/>
            <person name="Salamov A."/>
            <person name="Villalobos J.M."/>
            <person name="Alvarez M.I."/>
            <person name="Avalos J."/>
            <person name="Benito E.P."/>
            <person name="Benoit I."/>
            <person name="Burger G."/>
            <person name="Camino L.P."/>
            <person name="Canovas D."/>
            <person name="Cerda-Olmedo E."/>
            <person name="Cheng J.-F."/>
            <person name="Dominguez A."/>
            <person name="Elias M."/>
            <person name="Eslava A.P."/>
            <person name="Glaser F."/>
            <person name="Grimwood J."/>
            <person name="Gutierrez G."/>
            <person name="Heitman J."/>
            <person name="Henrissat B."/>
            <person name="Iturriaga E.A."/>
            <person name="Lang B.F."/>
            <person name="Lavin J.L."/>
            <person name="Lee S."/>
            <person name="Li W."/>
            <person name="Lindquist E."/>
            <person name="Lopez-Garcia S."/>
            <person name="Luque E.M."/>
            <person name="Marcos A.T."/>
            <person name="Martin J."/>
            <person name="McCluskey K."/>
            <person name="Medina H.R."/>
            <person name="Miralles-Duran A."/>
            <person name="Miyazaki A."/>
            <person name="Munoz-Torres E."/>
            <person name="Oguiza J.A."/>
            <person name="Ohm R."/>
            <person name="Olmedo M."/>
            <person name="Orejas M."/>
            <person name="Ortiz-Castellanos L."/>
            <person name="Pisabarro A.G."/>
            <person name="Rodriguez-Romero J."/>
            <person name="Ruiz-Herrera J."/>
            <person name="Ruiz-Vazquez R."/>
            <person name="Sanz C."/>
            <person name="Schackwitz W."/>
            <person name="Schmutz J."/>
            <person name="Shahriari M."/>
            <person name="Shelest E."/>
            <person name="Silva-Franco F."/>
            <person name="Soanes D."/>
            <person name="Syed K."/>
            <person name="Tagua V.G."/>
            <person name="Talbot N.J."/>
            <person name="Thon M."/>
            <person name="De vries R.P."/>
            <person name="Wiebenga A."/>
            <person name="Yadav J.S."/>
            <person name="Braun E.L."/>
            <person name="Baker S."/>
            <person name="Garre V."/>
            <person name="Horwitz B."/>
            <person name="Torres-Martinez S."/>
            <person name="Idnurm A."/>
            <person name="Herrera-Estrella A."/>
            <person name="Gabaldon T."/>
            <person name="Grigoriev I.V."/>
        </authorList>
    </citation>
    <scope>NUCLEOTIDE SEQUENCE [LARGE SCALE GENOMIC DNA]</scope>
    <source>
        <strain evidence="3">NRRL 1555(-)</strain>
    </source>
</reference>
<dbReference type="SUPFAM" id="SSF52047">
    <property type="entry name" value="RNI-like"/>
    <property type="match status" value="2"/>
</dbReference>
<keyword evidence="3" id="KW-1185">Reference proteome</keyword>
<dbReference type="Pfam" id="PF00646">
    <property type="entry name" value="F-box"/>
    <property type="match status" value="1"/>
</dbReference>
<dbReference type="InParanoid" id="A0A167NXQ9"/>
<dbReference type="Proteomes" id="UP000077315">
    <property type="component" value="Unassembled WGS sequence"/>
</dbReference>
<dbReference type="SUPFAM" id="SSF81383">
    <property type="entry name" value="F-box domain"/>
    <property type="match status" value="1"/>
</dbReference>
<dbReference type="InterPro" id="IPR036047">
    <property type="entry name" value="F-box-like_dom_sf"/>
</dbReference>
<gene>
    <name evidence="2" type="ORF">PHYBLDRAFT_165340</name>
</gene>
<dbReference type="OrthoDB" id="2216077at2759"/>
<dbReference type="EMBL" id="KV440975">
    <property type="protein sequence ID" value="OAD76838.1"/>
    <property type="molecule type" value="Genomic_DNA"/>
</dbReference>
<dbReference type="Gene3D" id="3.80.10.10">
    <property type="entry name" value="Ribonuclease Inhibitor"/>
    <property type="match status" value="2"/>
</dbReference>
<dbReference type="GeneID" id="28996112"/>